<accession>A0ACB8BCE5</accession>
<organism evidence="1 2">
    <name type="scientific">Leucogyrophana mollusca</name>
    <dbReference type="NCBI Taxonomy" id="85980"/>
    <lineage>
        <taxon>Eukaryota</taxon>
        <taxon>Fungi</taxon>
        <taxon>Dikarya</taxon>
        <taxon>Basidiomycota</taxon>
        <taxon>Agaricomycotina</taxon>
        <taxon>Agaricomycetes</taxon>
        <taxon>Agaricomycetidae</taxon>
        <taxon>Boletales</taxon>
        <taxon>Boletales incertae sedis</taxon>
        <taxon>Leucogyrophana</taxon>
    </lineage>
</organism>
<comment type="caution">
    <text evidence="1">The sequence shown here is derived from an EMBL/GenBank/DDBJ whole genome shotgun (WGS) entry which is preliminary data.</text>
</comment>
<sequence length="133" mass="14883">MKALHWQDHVRAVTAADIAVIPQAWPSLEIRRVFCSRHVTLSTLADLADRCPRLWRLCIYVDAASVPDISVELHRHSSCGTRTPAKLRILEVAESPVRDLTRVAAFLVQRLLTIRKIFPCGGMRTGEKACATI</sequence>
<name>A0ACB8BCE5_9AGAM</name>
<protein>
    <submittedName>
        <fullName evidence="1">Uncharacterized protein</fullName>
    </submittedName>
</protein>
<dbReference type="EMBL" id="MU266454">
    <property type="protein sequence ID" value="KAH7923381.1"/>
    <property type="molecule type" value="Genomic_DNA"/>
</dbReference>
<gene>
    <name evidence="1" type="ORF">BV22DRAFT_1036394</name>
</gene>
<evidence type="ECO:0000313" key="1">
    <source>
        <dbReference type="EMBL" id="KAH7923381.1"/>
    </source>
</evidence>
<reference evidence="1" key="1">
    <citation type="journal article" date="2021" name="New Phytol.">
        <title>Evolutionary innovations through gain and loss of genes in the ectomycorrhizal Boletales.</title>
        <authorList>
            <person name="Wu G."/>
            <person name="Miyauchi S."/>
            <person name="Morin E."/>
            <person name="Kuo A."/>
            <person name="Drula E."/>
            <person name="Varga T."/>
            <person name="Kohler A."/>
            <person name="Feng B."/>
            <person name="Cao Y."/>
            <person name="Lipzen A."/>
            <person name="Daum C."/>
            <person name="Hundley H."/>
            <person name="Pangilinan J."/>
            <person name="Johnson J."/>
            <person name="Barry K."/>
            <person name="LaButti K."/>
            <person name="Ng V."/>
            <person name="Ahrendt S."/>
            <person name="Min B."/>
            <person name="Choi I.G."/>
            <person name="Park H."/>
            <person name="Plett J.M."/>
            <person name="Magnuson J."/>
            <person name="Spatafora J.W."/>
            <person name="Nagy L.G."/>
            <person name="Henrissat B."/>
            <person name="Grigoriev I.V."/>
            <person name="Yang Z.L."/>
            <person name="Xu J."/>
            <person name="Martin F.M."/>
        </authorList>
    </citation>
    <scope>NUCLEOTIDE SEQUENCE</scope>
    <source>
        <strain evidence="1">KUC20120723A-06</strain>
    </source>
</reference>
<proteinExistence type="predicted"/>
<evidence type="ECO:0000313" key="2">
    <source>
        <dbReference type="Proteomes" id="UP000790709"/>
    </source>
</evidence>
<keyword evidence="2" id="KW-1185">Reference proteome</keyword>
<dbReference type="Proteomes" id="UP000790709">
    <property type="component" value="Unassembled WGS sequence"/>
</dbReference>